<dbReference type="EMBL" id="JACYCC010000035">
    <property type="protein sequence ID" value="KAF8682748.1"/>
    <property type="molecule type" value="Genomic_DNA"/>
</dbReference>
<evidence type="ECO:0000313" key="3">
    <source>
        <dbReference type="Proteomes" id="UP000614334"/>
    </source>
</evidence>
<dbReference type="Proteomes" id="UP000614334">
    <property type="component" value="Unassembled WGS sequence"/>
</dbReference>
<evidence type="ECO:0000313" key="2">
    <source>
        <dbReference type="EMBL" id="KAF8758336.1"/>
    </source>
</evidence>
<evidence type="ECO:0000313" key="1">
    <source>
        <dbReference type="EMBL" id="KAF8682748.1"/>
    </source>
</evidence>
<name>A0A8H7IH47_9AGAM</name>
<dbReference type="EMBL" id="JACYCF010000003">
    <property type="protein sequence ID" value="KAF8758336.1"/>
    <property type="molecule type" value="Genomic_DNA"/>
</dbReference>
<organism evidence="2 3">
    <name type="scientific">Rhizoctonia solani</name>
    <dbReference type="NCBI Taxonomy" id="456999"/>
    <lineage>
        <taxon>Eukaryota</taxon>
        <taxon>Fungi</taxon>
        <taxon>Dikarya</taxon>
        <taxon>Basidiomycota</taxon>
        <taxon>Agaricomycotina</taxon>
        <taxon>Agaricomycetes</taxon>
        <taxon>Cantharellales</taxon>
        <taxon>Ceratobasidiaceae</taxon>
        <taxon>Rhizoctonia</taxon>
    </lineage>
</organism>
<reference evidence="2" key="1">
    <citation type="submission" date="2020-09" db="EMBL/GenBank/DDBJ databases">
        <title>Comparative genome analyses of four rice-infecting Rhizoctonia solani isolates reveal extensive enrichment of homogalacturonan modification genes.</title>
        <authorList>
            <person name="Lee D.-Y."/>
            <person name="Jeon J."/>
            <person name="Kim K.-T."/>
            <person name="Cheong K."/>
            <person name="Song H."/>
            <person name="Choi G."/>
            <person name="Ko J."/>
            <person name="Opiyo S.O."/>
            <person name="Zuo S."/>
            <person name="Madhav S."/>
            <person name="Lee Y.-H."/>
            <person name="Wang G.-L."/>
        </authorList>
    </citation>
    <scope>NUCLEOTIDE SEQUENCE</scope>
    <source>
        <strain evidence="2">AG1-IA B2</strain>
        <strain evidence="1">AG1-IA YN-7</strain>
    </source>
</reference>
<comment type="caution">
    <text evidence="2">The sequence shown here is derived from an EMBL/GenBank/DDBJ whole genome shotgun (WGS) entry which is preliminary data.</text>
</comment>
<sequence length="66" mass="7527">MRTARYLLAYALTFEGIRHWAQIKAISYAKEPYDLRPPHRWGRDTSSTYSGTAVSINGEAGMMFTL</sequence>
<gene>
    <name evidence="2" type="ORF">RHS01_02343</name>
    <name evidence="1" type="ORF">RHS04_02079</name>
</gene>
<dbReference type="AlphaFoldDB" id="A0A8H7IH47"/>
<proteinExistence type="predicted"/>
<dbReference type="Proteomes" id="UP000650582">
    <property type="component" value="Unassembled WGS sequence"/>
</dbReference>
<protein>
    <submittedName>
        <fullName evidence="2">Uncharacterized protein</fullName>
    </submittedName>
</protein>
<accession>A0A8H7IH47</accession>